<feature type="coiled-coil region" evidence="2">
    <location>
        <begin position="452"/>
        <end position="486"/>
    </location>
</feature>
<proteinExistence type="predicted"/>
<feature type="compositionally biased region" description="Basic and acidic residues" evidence="3">
    <location>
        <begin position="225"/>
        <end position="243"/>
    </location>
</feature>
<organism evidence="5 6">
    <name type="scientific">Balaenoptera acutorostrata</name>
    <name type="common">Common minke whale</name>
    <name type="synonym">Balaena rostrata</name>
    <dbReference type="NCBI Taxonomy" id="9767"/>
    <lineage>
        <taxon>Eukaryota</taxon>
        <taxon>Metazoa</taxon>
        <taxon>Chordata</taxon>
        <taxon>Craniata</taxon>
        <taxon>Vertebrata</taxon>
        <taxon>Euteleostomi</taxon>
        <taxon>Mammalia</taxon>
        <taxon>Eutheria</taxon>
        <taxon>Laurasiatheria</taxon>
        <taxon>Artiodactyla</taxon>
        <taxon>Whippomorpha</taxon>
        <taxon>Cetacea</taxon>
        <taxon>Mysticeti</taxon>
        <taxon>Balaenopteridae</taxon>
        <taxon>Balaenoptera</taxon>
    </lineage>
</organism>
<dbReference type="Proteomes" id="UP001652580">
    <property type="component" value="Chromosome 3"/>
</dbReference>
<name>A0ABM3TCU6_BALAC</name>
<feature type="compositionally biased region" description="Basic residues" evidence="3">
    <location>
        <begin position="210"/>
        <end position="219"/>
    </location>
</feature>
<keyword evidence="1 2" id="KW-0175">Coiled coil</keyword>
<keyword evidence="4" id="KW-0812">Transmembrane</keyword>
<protein>
    <submittedName>
        <fullName evidence="6">Cell cycle progression protein 1 isoform X2</fullName>
    </submittedName>
</protein>
<evidence type="ECO:0000256" key="3">
    <source>
        <dbReference type="SAM" id="MobiDB-lite"/>
    </source>
</evidence>
<dbReference type="PANTHER" id="PTHR28638">
    <property type="entry name" value="CELL CYCLE PROGRESSION PROTEIN 1"/>
    <property type="match status" value="1"/>
</dbReference>
<feature type="coiled-coil region" evidence="2">
    <location>
        <begin position="342"/>
        <end position="427"/>
    </location>
</feature>
<evidence type="ECO:0000256" key="4">
    <source>
        <dbReference type="SAM" id="Phobius"/>
    </source>
</evidence>
<feature type="transmembrane region" description="Helical" evidence="4">
    <location>
        <begin position="253"/>
        <end position="271"/>
    </location>
</feature>
<feature type="region of interest" description="Disordered" evidence="3">
    <location>
        <begin position="493"/>
        <end position="517"/>
    </location>
</feature>
<keyword evidence="4" id="KW-1133">Transmembrane helix</keyword>
<dbReference type="GeneID" id="103007648"/>
<dbReference type="Gene3D" id="1.20.120.20">
    <property type="entry name" value="Apolipoprotein"/>
    <property type="match status" value="1"/>
</dbReference>
<feature type="compositionally biased region" description="Polar residues" evidence="3">
    <location>
        <begin position="612"/>
        <end position="624"/>
    </location>
</feature>
<gene>
    <name evidence="6" type="primary">CCPG1</name>
</gene>
<reference evidence="6" key="1">
    <citation type="submission" date="2025-08" db="UniProtKB">
        <authorList>
            <consortium name="RefSeq"/>
        </authorList>
    </citation>
    <scope>IDENTIFICATION</scope>
</reference>
<dbReference type="RefSeq" id="XP_057399921.1">
    <property type="nucleotide sequence ID" value="XM_057543938.1"/>
</dbReference>
<evidence type="ECO:0000313" key="5">
    <source>
        <dbReference type="Proteomes" id="UP001652580"/>
    </source>
</evidence>
<feature type="region of interest" description="Disordered" evidence="3">
    <location>
        <begin position="188"/>
        <end position="244"/>
    </location>
</feature>
<evidence type="ECO:0000313" key="6">
    <source>
        <dbReference type="RefSeq" id="XP_057399921.1"/>
    </source>
</evidence>
<feature type="compositionally biased region" description="Basic residues" evidence="3">
    <location>
        <begin position="504"/>
        <end position="514"/>
    </location>
</feature>
<evidence type="ECO:0000256" key="2">
    <source>
        <dbReference type="SAM" id="Coils"/>
    </source>
</evidence>
<feature type="region of interest" description="Disordered" evidence="3">
    <location>
        <begin position="777"/>
        <end position="822"/>
    </location>
</feature>
<keyword evidence="5" id="KW-1185">Reference proteome</keyword>
<feature type="compositionally biased region" description="Basic and acidic residues" evidence="3">
    <location>
        <begin position="493"/>
        <end position="503"/>
    </location>
</feature>
<accession>A0ABM3TCU6</accession>
<dbReference type="PANTHER" id="PTHR28638:SF2">
    <property type="entry name" value="CELL CYCLE PROGRESSION PROTEIN 1"/>
    <property type="match status" value="1"/>
</dbReference>
<evidence type="ECO:0000256" key="1">
    <source>
        <dbReference type="ARBA" id="ARBA00023054"/>
    </source>
</evidence>
<keyword evidence="4" id="KW-0472">Membrane</keyword>
<dbReference type="InterPro" id="IPR051990">
    <property type="entry name" value="CCPG1/PBIP1"/>
</dbReference>
<feature type="region of interest" description="Disordered" evidence="3">
    <location>
        <begin position="612"/>
        <end position="632"/>
    </location>
</feature>
<sequence length="831" mass="96664">MSENSSDSDSSCGWTVINHEGSDIEMVNSEHGAANDSCELTPECSSLSQEELRVLQLEQGESSQNGTVLMGGTTYPALEEMKSALEGEEEKLPDDNLYFGTVSDDSDIVTLEPPKLEETGNQEETIIVKEAESPEDFNMGSSSSSQYTFCQPETERWWEKLWKIPECIRGWDDQLKHHVPSQLAFQVFSSQPSDDESSSDETSHQPSPAFRRRRARKKTVSSSESEERLLAEQETEPSKEPCKRQFNSGLNKCVILALVIAISMGFGHFYGTIQIQKRQQLVRKIHEDELNDMKDYLSQCQQEQGSFIDFKSLKENLARCWTHTEAEKMSFETQKKNLDTENQYLRISLEKEEKALSSLQEELRKLREQIRILEDKGTSAELFTENQKLKQHLEEEKLKTQSFLNQKETLLAEAKMLRRELEREQLITMALRVELQQLSSSQSYSNPDSPSVVTENKEIEVLRERLTELERKLNFEQQRSDLWERLYVEAKDQNGKQETDGKKKGNRGNHRAKNKSKETFLGSVKETFDAMKNSTKEFVRHHKEKIKQAKEAVKENLKKFSDSVKSTFRHFKDTTKNIFDEKGNKRFGATKEAAAKKPTTVFSEYLYPQYKAHTQNQNSRGPTTQRERRKEKPHFEEFGKNTHSQKCSAEHDCGENYNSFRKACSGVFECAQQESINLFNVKMLNPVRIDEFRQLIERYLLEKLDSFHHWKELDHFINKFFLNGVFIHDQKLFTDFVNDVKGYLKDMKEYQVDNDGVFEKLDGYMYRHFFGHTFSPPYGPSRPDKKQRMVNIESSRHRKQEQKHPQPQPYKREGHHRALSRVPCAIRAVSR</sequence>